<sequence length="200" mass="20385">MDLAHMALGCIVGLGLAAACGFRIFVPLLILSIAGNTGHITIAQNMDWIASPAAIAAFSVATGLEIAGYYVPWIDNMLDTAATPAAIIAGSLATASFAVDVHPMIQWSVAIIGGGSVAGITQAATVVTRALSSVTTAGFGNPVVATVETTSSLAITLLLVILPITIGAALVGLLLFLIVRFFLKRRAAKRMITNASPIAA</sequence>
<feature type="transmembrane region" description="Helical" evidence="1">
    <location>
        <begin position="81"/>
        <end position="99"/>
    </location>
</feature>
<name>A0A517YWU1_9BACT</name>
<feature type="domain" description="DUF4126" evidence="2">
    <location>
        <begin position="12"/>
        <end position="179"/>
    </location>
</feature>
<evidence type="ECO:0000313" key="4">
    <source>
        <dbReference type="Proteomes" id="UP000317369"/>
    </source>
</evidence>
<feature type="transmembrane region" description="Helical" evidence="1">
    <location>
        <begin position="111"/>
        <end position="132"/>
    </location>
</feature>
<dbReference type="InterPro" id="IPR025196">
    <property type="entry name" value="DUF4126"/>
</dbReference>
<evidence type="ECO:0000256" key="1">
    <source>
        <dbReference type="SAM" id="Phobius"/>
    </source>
</evidence>
<keyword evidence="1" id="KW-1133">Transmembrane helix</keyword>
<keyword evidence="4" id="KW-1185">Reference proteome</keyword>
<reference evidence="3 4" key="1">
    <citation type="submission" date="2019-02" db="EMBL/GenBank/DDBJ databases">
        <title>Deep-cultivation of Planctomycetes and their phenomic and genomic characterization uncovers novel biology.</title>
        <authorList>
            <person name="Wiegand S."/>
            <person name="Jogler M."/>
            <person name="Boedeker C."/>
            <person name="Pinto D."/>
            <person name="Vollmers J."/>
            <person name="Rivas-Marin E."/>
            <person name="Kohn T."/>
            <person name="Peeters S.H."/>
            <person name="Heuer A."/>
            <person name="Rast P."/>
            <person name="Oberbeckmann S."/>
            <person name="Bunk B."/>
            <person name="Jeske O."/>
            <person name="Meyerdierks A."/>
            <person name="Storesund J.E."/>
            <person name="Kallscheuer N."/>
            <person name="Luecker S."/>
            <person name="Lage O.M."/>
            <person name="Pohl T."/>
            <person name="Merkel B.J."/>
            <person name="Hornburger P."/>
            <person name="Mueller R.-W."/>
            <person name="Bruemmer F."/>
            <person name="Labrenz M."/>
            <person name="Spormann A.M."/>
            <person name="Op den Camp H."/>
            <person name="Overmann J."/>
            <person name="Amann R."/>
            <person name="Jetten M.S.M."/>
            <person name="Mascher T."/>
            <person name="Medema M.H."/>
            <person name="Devos D.P."/>
            <person name="Kaster A.-K."/>
            <person name="Ovreas L."/>
            <person name="Rohde M."/>
            <person name="Galperin M.Y."/>
            <person name="Jogler C."/>
        </authorList>
    </citation>
    <scope>NUCLEOTIDE SEQUENCE [LARGE SCALE GENOMIC DNA]</scope>
    <source>
        <strain evidence="3 4">KS4</strain>
    </source>
</reference>
<feature type="transmembrane region" description="Helical" evidence="1">
    <location>
        <begin position="152"/>
        <end position="183"/>
    </location>
</feature>
<evidence type="ECO:0000259" key="2">
    <source>
        <dbReference type="Pfam" id="PF13548"/>
    </source>
</evidence>
<dbReference type="EMBL" id="CP036425">
    <property type="protein sequence ID" value="QDU34669.1"/>
    <property type="molecule type" value="Genomic_DNA"/>
</dbReference>
<dbReference type="Proteomes" id="UP000317369">
    <property type="component" value="Chromosome"/>
</dbReference>
<keyword evidence="1" id="KW-0472">Membrane</keyword>
<protein>
    <recommendedName>
        <fullName evidence="2">DUF4126 domain-containing protein</fullName>
    </recommendedName>
</protein>
<accession>A0A517YWU1</accession>
<proteinExistence type="predicted"/>
<keyword evidence="1" id="KW-0812">Transmembrane</keyword>
<dbReference type="OrthoDB" id="288613at2"/>
<feature type="transmembrane region" description="Helical" evidence="1">
    <location>
        <begin position="6"/>
        <end position="34"/>
    </location>
</feature>
<feature type="transmembrane region" description="Helical" evidence="1">
    <location>
        <begin position="46"/>
        <end position="69"/>
    </location>
</feature>
<evidence type="ECO:0000313" key="3">
    <source>
        <dbReference type="EMBL" id="QDU34669.1"/>
    </source>
</evidence>
<dbReference type="Pfam" id="PF13548">
    <property type="entry name" value="DUF4126"/>
    <property type="match status" value="1"/>
</dbReference>
<dbReference type="RefSeq" id="WP_145078855.1">
    <property type="nucleotide sequence ID" value="NZ_CP036425.1"/>
</dbReference>
<gene>
    <name evidence="3" type="ORF">KS4_27400</name>
</gene>
<organism evidence="3 4">
    <name type="scientific">Poriferisphaera corsica</name>
    <dbReference type="NCBI Taxonomy" id="2528020"/>
    <lineage>
        <taxon>Bacteria</taxon>
        <taxon>Pseudomonadati</taxon>
        <taxon>Planctomycetota</taxon>
        <taxon>Phycisphaerae</taxon>
        <taxon>Phycisphaerales</taxon>
        <taxon>Phycisphaeraceae</taxon>
        <taxon>Poriferisphaera</taxon>
    </lineage>
</organism>
<dbReference type="KEGG" id="pcor:KS4_27400"/>
<dbReference type="AlphaFoldDB" id="A0A517YWU1"/>